<evidence type="ECO:0000256" key="9">
    <source>
        <dbReference type="HAMAP-Rule" id="MF_01375"/>
    </source>
</evidence>
<evidence type="ECO:0000256" key="7">
    <source>
        <dbReference type="ARBA" id="ARBA00056573"/>
    </source>
</evidence>
<dbReference type="EC" id="3.11.1.1" evidence="8 9"/>
<evidence type="ECO:0000313" key="10">
    <source>
        <dbReference type="EMBL" id="HIR92641.1"/>
    </source>
</evidence>
<evidence type="ECO:0000256" key="3">
    <source>
        <dbReference type="ARBA" id="ARBA00022801"/>
    </source>
</evidence>
<dbReference type="InterPro" id="IPR050155">
    <property type="entry name" value="HAD-like_hydrolase_sf"/>
</dbReference>
<dbReference type="InterPro" id="IPR006323">
    <property type="entry name" value="Phosphonoacetald_hydro"/>
</dbReference>
<dbReference type="CDD" id="cd02586">
    <property type="entry name" value="HAD_PHN"/>
    <property type="match status" value="1"/>
</dbReference>
<dbReference type="HAMAP" id="MF_01375">
    <property type="entry name" value="PhnX"/>
    <property type="match status" value="1"/>
</dbReference>
<organism evidence="10 11">
    <name type="scientific">Candidatus Egerieimonas intestinavium</name>
    <dbReference type="NCBI Taxonomy" id="2840777"/>
    <lineage>
        <taxon>Bacteria</taxon>
        <taxon>Bacillati</taxon>
        <taxon>Bacillota</taxon>
        <taxon>Clostridia</taxon>
        <taxon>Lachnospirales</taxon>
        <taxon>Lachnospiraceae</taxon>
        <taxon>Lachnospiraceae incertae sedis</taxon>
        <taxon>Candidatus Egerieimonas</taxon>
    </lineage>
</organism>
<dbReference type="Gene3D" id="1.10.150.240">
    <property type="entry name" value="Putative phosphatase, domain 2"/>
    <property type="match status" value="1"/>
</dbReference>
<dbReference type="SUPFAM" id="SSF56784">
    <property type="entry name" value="HAD-like"/>
    <property type="match status" value="1"/>
</dbReference>
<evidence type="ECO:0000256" key="1">
    <source>
        <dbReference type="ARBA" id="ARBA00011738"/>
    </source>
</evidence>
<dbReference type="PANTHER" id="PTHR43434">
    <property type="entry name" value="PHOSPHOGLYCOLATE PHOSPHATASE"/>
    <property type="match status" value="1"/>
</dbReference>
<dbReference type="GO" id="GO:0006281">
    <property type="term" value="P:DNA repair"/>
    <property type="evidence" value="ECO:0007669"/>
    <property type="project" value="TreeGrafter"/>
</dbReference>
<dbReference type="InterPro" id="IPR023198">
    <property type="entry name" value="PGP-like_dom2"/>
</dbReference>
<evidence type="ECO:0000256" key="4">
    <source>
        <dbReference type="ARBA" id="ARBA00022842"/>
    </source>
</evidence>
<dbReference type="InterPro" id="IPR036412">
    <property type="entry name" value="HAD-like_sf"/>
</dbReference>
<accession>A0A9D1EIV4</accession>
<feature type="binding site" evidence="9">
    <location>
        <position position="11"/>
    </location>
    <ligand>
        <name>Mg(2+)</name>
        <dbReference type="ChEBI" id="CHEBI:18420"/>
    </ligand>
</feature>
<feature type="binding site" evidence="9">
    <location>
        <position position="184"/>
    </location>
    <ligand>
        <name>Mg(2+)</name>
        <dbReference type="ChEBI" id="CHEBI:18420"/>
    </ligand>
</feature>
<comment type="subunit">
    <text evidence="1 9">Homodimer.</text>
</comment>
<dbReference type="PANTHER" id="PTHR43434:SF19">
    <property type="entry name" value="PHOSPHONOACETALDEHYDE HYDROLASE"/>
    <property type="match status" value="1"/>
</dbReference>
<reference evidence="10" key="1">
    <citation type="submission" date="2020-10" db="EMBL/GenBank/DDBJ databases">
        <authorList>
            <person name="Gilroy R."/>
        </authorList>
    </citation>
    <scope>NUCLEOTIDE SEQUENCE</scope>
    <source>
        <strain evidence="10">ChiSxjej1B13-7041</strain>
    </source>
</reference>
<protein>
    <recommendedName>
        <fullName evidence="8 9">Phosphonoacetaldehyde hydrolase</fullName>
        <shortName evidence="9">Phosphonatase</shortName>
        <ecNumber evidence="8 9">3.11.1.1</ecNumber>
    </recommendedName>
    <alternativeName>
        <fullName evidence="9">Phosphonoacetaldehyde phosphonohydrolase</fullName>
    </alternativeName>
</protein>
<dbReference type="Gene3D" id="3.40.50.1000">
    <property type="entry name" value="HAD superfamily/HAD-like"/>
    <property type="match status" value="1"/>
</dbReference>
<dbReference type="GO" id="GO:0005829">
    <property type="term" value="C:cytosol"/>
    <property type="evidence" value="ECO:0007669"/>
    <property type="project" value="TreeGrafter"/>
</dbReference>
<proteinExistence type="inferred from homology"/>
<dbReference type="GO" id="GO:0019700">
    <property type="term" value="P:organic phosphonate catabolic process"/>
    <property type="evidence" value="ECO:0007669"/>
    <property type="project" value="InterPro"/>
</dbReference>
<comment type="similarity">
    <text evidence="9">Belongs to the HAD-like hydrolase superfamily. PhnX family.</text>
</comment>
<evidence type="ECO:0000313" key="11">
    <source>
        <dbReference type="Proteomes" id="UP000886841"/>
    </source>
</evidence>
<reference evidence="10" key="2">
    <citation type="journal article" date="2021" name="PeerJ">
        <title>Extensive microbial diversity within the chicken gut microbiome revealed by metagenomics and culture.</title>
        <authorList>
            <person name="Gilroy R."/>
            <person name="Ravi A."/>
            <person name="Getino M."/>
            <person name="Pursley I."/>
            <person name="Horton D.L."/>
            <person name="Alikhan N.F."/>
            <person name="Baker D."/>
            <person name="Gharbi K."/>
            <person name="Hall N."/>
            <person name="Watson M."/>
            <person name="Adriaenssens E.M."/>
            <person name="Foster-Nyarko E."/>
            <person name="Jarju S."/>
            <person name="Secka A."/>
            <person name="Antonio M."/>
            <person name="Oren A."/>
            <person name="Chaudhuri R.R."/>
            <person name="La Ragione R."/>
            <person name="Hildebrand F."/>
            <person name="Pallen M.J."/>
        </authorList>
    </citation>
    <scope>NUCLEOTIDE SEQUENCE</scope>
    <source>
        <strain evidence="10">ChiSxjej1B13-7041</strain>
    </source>
</reference>
<sequence>MKIEGVIFDWAGTTVDYGCFAPVRAFMEIFREYGIEVTMEETRKPMGMLKWDHIKTMLSMPRISQAWAEKHGRAWTDADVDEMHNKFSSQLMGILHEYAQVKPHVQKAVEELKSRGIKVGSTTGYTDEMMSIVVPKAAENGYSPDFWISPNSVGNMGRPYPYMVFENMRQLKLQHVHQVMKVGDTISDIREGVNAGNISVGVLEGSSEMGLTQEEYQALPADQKSELLHKLTRKYKEAGADYVILNMSQLCPLIDELEKNNNQ</sequence>
<dbReference type="InterPro" id="IPR023214">
    <property type="entry name" value="HAD_sf"/>
</dbReference>
<keyword evidence="3 9" id="KW-0378">Hydrolase</keyword>
<dbReference type="GO" id="GO:0050194">
    <property type="term" value="F:phosphonoacetaldehyde hydrolase activity"/>
    <property type="evidence" value="ECO:0007669"/>
    <property type="project" value="UniProtKB-UniRule"/>
</dbReference>
<dbReference type="SFLD" id="SFLDS00003">
    <property type="entry name" value="Haloacid_Dehalogenase"/>
    <property type="match status" value="1"/>
</dbReference>
<dbReference type="AlphaFoldDB" id="A0A9D1EIV4"/>
<dbReference type="GO" id="GO:0008967">
    <property type="term" value="F:phosphoglycolate phosphatase activity"/>
    <property type="evidence" value="ECO:0007669"/>
    <property type="project" value="TreeGrafter"/>
</dbReference>
<dbReference type="SFLD" id="SFLDG01129">
    <property type="entry name" value="C1.5:_HAD__Beta-PGM__Phosphata"/>
    <property type="match status" value="1"/>
</dbReference>
<feature type="binding site" evidence="9">
    <location>
        <position position="9"/>
    </location>
    <ligand>
        <name>Mg(2+)</name>
        <dbReference type="ChEBI" id="CHEBI:18420"/>
    </ligand>
</feature>
<feature type="active site" description="Nucleophile" evidence="9">
    <location>
        <position position="9"/>
    </location>
</feature>
<gene>
    <name evidence="9" type="primary">phnX</name>
    <name evidence="10" type="ORF">IAB98_04380</name>
</gene>
<evidence type="ECO:0000256" key="5">
    <source>
        <dbReference type="ARBA" id="ARBA00023270"/>
    </source>
</evidence>
<comment type="caution">
    <text evidence="10">The sequence shown here is derived from an EMBL/GenBank/DDBJ whole genome shotgun (WGS) entry which is preliminary data.</text>
</comment>
<keyword evidence="4 9" id="KW-0460">Magnesium</keyword>
<dbReference type="NCBIfam" id="TIGR01422">
    <property type="entry name" value="phosphonatase"/>
    <property type="match status" value="1"/>
</dbReference>
<dbReference type="FunFam" id="1.10.150.240:FF:000006">
    <property type="entry name" value="Phosphonoacetaldehyde hydrolase"/>
    <property type="match status" value="1"/>
</dbReference>
<keyword evidence="5 9" id="KW-0704">Schiff base</keyword>
<evidence type="ECO:0000256" key="2">
    <source>
        <dbReference type="ARBA" id="ARBA00022723"/>
    </source>
</evidence>
<name>A0A9D1EIV4_9FIRM</name>
<dbReference type="GO" id="GO:0000287">
    <property type="term" value="F:magnesium ion binding"/>
    <property type="evidence" value="ECO:0007669"/>
    <property type="project" value="UniProtKB-UniRule"/>
</dbReference>
<evidence type="ECO:0000256" key="8">
    <source>
        <dbReference type="ARBA" id="ARBA00066472"/>
    </source>
</evidence>
<dbReference type="Proteomes" id="UP000886841">
    <property type="component" value="Unassembled WGS sequence"/>
</dbReference>
<dbReference type="SFLD" id="SFLDG01135">
    <property type="entry name" value="C1.5.6:_HAD__Beta-PGM__Phospha"/>
    <property type="match status" value="1"/>
</dbReference>
<dbReference type="EMBL" id="DVHU01000039">
    <property type="protein sequence ID" value="HIR92641.1"/>
    <property type="molecule type" value="Genomic_DNA"/>
</dbReference>
<comment type="catalytic activity">
    <reaction evidence="6 9">
        <text>phosphonoacetaldehyde + H2O = acetaldehyde + phosphate + H(+)</text>
        <dbReference type="Rhea" id="RHEA:18905"/>
        <dbReference type="ChEBI" id="CHEBI:15343"/>
        <dbReference type="ChEBI" id="CHEBI:15377"/>
        <dbReference type="ChEBI" id="CHEBI:15378"/>
        <dbReference type="ChEBI" id="CHEBI:43474"/>
        <dbReference type="ChEBI" id="CHEBI:58383"/>
        <dbReference type="EC" id="3.11.1.1"/>
    </reaction>
</comment>
<comment type="cofactor">
    <cofactor evidence="9">
        <name>Mg(2+)</name>
        <dbReference type="ChEBI" id="CHEBI:18420"/>
    </cofactor>
    <text evidence="9">Binds 1 Mg(2+) ion per subunit.</text>
</comment>
<feature type="active site" description="Schiff-base intermediate with substrate" evidence="9">
    <location>
        <position position="50"/>
    </location>
</feature>
<keyword evidence="2 9" id="KW-0479">Metal-binding</keyword>
<evidence type="ECO:0000256" key="6">
    <source>
        <dbReference type="ARBA" id="ARBA00052005"/>
    </source>
</evidence>
<comment type="function">
    <text evidence="7 9">Involved in phosphonate degradation.</text>
</comment>
<dbReference type="Pfam" id="PF00702">
    <property type="entry name" value="Hydrolase"/>
    <property type="match status" value="1"/>
</dbReference>